<protein>
    <submittedName>
        <fullName evidence="2">Uncharacterized protein</fullName>
    </submittedName>
</protein>
<evidence type="ECO:0000313" key="4">
    <source>
        <dbReference type="Proteomes" id="UP000274922"/>
    </source>
</evidence>
<dbReference type="Proteomes" id="UP000268535">
    <property type="component" value="Unassembled WGS sequence"/>
</dbReference>
<evidence type="ECO:0000313" key="3">
    <source>
        <dbReference type="Proteomes" id="UP000268535"/>
    </source>
</evidence>
<dbReference type="EMBL" id="ML009121">
    <property type="protein sequence ID" value="RKO98064.1"/>
    <property type="molecule type" value="Genomic_DNA"/>
</dbReference>
<organism evidence="2 4">
    <name type="scientific">Caulochytrium protostelioides</name>
    <dbReference type="NCBI Taxonomy" id="1555241"/>
    <lineage>
        <taxon>Eukaryota</taxon>
        <taxon>Fungi</taxon>
        <taxon>Fungi incertae sedis</taxon>
        <taxon>Chytridiomycota</taxon>
        <taxon>Chytridiomycota incertae sedis</taxon>
        <taxon>Chytridiomycetes</taxon>
        <taxon>Caulochytriales</taxon>
        <taxon>Caulochytriaceae</taxon>
        <taxon>Caulochytrium</taxon>
    </lineage>
</organism>
<evidence type="ECO:0000313" key="2">
    <source>
        <dbReference type="EMBL" id="RKO99683.1"/>
    </source>
</evidence>
<proteinExistence type="predicted"/>
<reference evidence="3 4" key="1">
    <citation type="journal article" date="2018" name="Nat. Microbiol.">
        <title>Leveraging single-cell genomics to expand the fungal tree of life.</title>
        <authorList>
            <person name="Ahrendt S.R."/>
            <person name="Quandt C.A."/>
            <person name="Ciobanu D."/>
            <person name="Clum A."/>
            <person name="Salamov A."/>
            <person name="Andreopoulos B."/>
            <person name="Cheng J.F."/>
            <person name="Woyke T."/>
            <person name="Pelin A."/>
            <person name="Henrissat B."/>
            <person name="Reynolds N.K."/>
            <person name="Benny G.L."/>
            <person name="Smith M.E."/>
            <person name="James T.Y."/>
            <person name="Grigoriev I.V."/>
        </authorList>
    </citation>
    <scope>NUCLEOTIDE SEQUENCE [LARGE SCALE GENOMIC DNA]</scope>
    <source>
        <strain evidence="3 4">ATCC 52028</strain>
    </source>
</reference>
<name>A0A4P9X3R4_9FUNG</name>
<reference evidence="2" key="2">
    <citation type="submission" date="2018-04" db="EMBL/GenBank/DDBJ databases">
        <title>Leveraging single-cell genomics to expand the Fungal Tree of Life.</title>
        <authorList>
            <consortium name="DOE Joint Genome Institute"/>
            <person name="Ahrendt S.R."/>
            <person name="Quandt C.A."/>
            <person name="Ciobanu D."/>
            <person name="Clum A."/>
            <person name="Salamov A."/>
            <person name="Andreopoulos B."/>
            <person name="Cheng J.-F."/>
            <person name="Woyke T."/>
            <person name="Pelin A."/>
            <person name="Henrissat B."/>
            <person name="Benny G.L."/>
            <person name="Smith M.E."/>
            <person name="James T.Y."/>
            <person name="Grigoriev I.V."/>
        </authorList>
    </citation>
    <scope>NUCLEOTIDE SEQUENCE</scope>
    <source>
        <strain evidence="2">ATCC 52028</strain>
    </source>
</reference>
<accession>A0A4P9X3R4</accession>
<dbReference type="EMBL" id="ML014265">
    <property type="protein sequence ID" value="RKO99683.1"/>
    <property type="molecule type" value="Genomic_DNA"/>
</dbReference>
<gene>
    <name evidence="1" type="ORF">CAUPRSCDRAFT_10310</name>
    <name evidence="2" type="ORF">CXG81DRAFT_20257</name>
</gene>
<evidence type="ECO:0000313" key="1">
    <source>
        <dbReference type="EMBL" id="RKO98064.1"/>
    </source>
</evidence>
<dbReference type="Proteomes" id="UP000274922">
    <property type="component" value="Unassembled WGS sequence"/>
</dbReference>
<keyword evidence="4" id="KW-1185">Reference proteome</keyword>
<sequence>MGVRVKAAPEVWSLETTDPATAPPHAVPKILFGKSGSPAGKVAWARAWWNAGLQENVSCAPSQTPNSASAAEGPLSILERQTFLLEWIIKTAARPCYGKRRLPFDVSETEEACPAVFAPCMWTFMLSILSECPPAPEAREYPVVLLTTLLDEQYVSPQTRECLYLVCGTLVHLAKHNAFNLIVSIDQMALIQSRLACILRGIDTVASPDAMTTLDTTLAWLFELIYSAVEQQLGLQSKKMLTQVCADILPTMIPLLTSHGTPDMLKTRIRQFRRLCNLAILNSSWIYLISEAAEALSTTLTSSSGTVGFDAALLETLGDNESAKSRHASTAPLFALLATMCTYSAGQTALVHFVEMYLENAAARQLADSQAWKPRRDAISVQQTYHMVRLMLVNLHHYLHAHPDSASWSASLRLILAIQRFRLYIGTQDDFGIIQQQDMRGWLTTGAASAASNTAYRLKLSSLIFDIDTRLVSDVEMRDLWLSVFTVDGRNISATAAADHFVATAVAAYIRSRQLPWVVACCLRALMDSRQSDESHVYARISHISECVGNATAPLVLEQVLPVMDAMSTEIDVCNRSSKRCKSSSDSSAKSIAPAAYMLVWKINLAILSHISPDVLRERVVIVASWTTLLTDLWSPLASASDNTVRNEALWFISQVRLYFPIEVMAAIMPRGVEALLSEFVEQRSLVPDNLLYPHKEDYHTALIALYASLSLLERMNGYSTPAMTYLSNFATQMAACDSLNLKAEWHVSQSPASLAELIIAAWYVFADHFDVVATTLPADVHGSLYSHLINVFVQVHKAPIMPRGYVSMASIAQDLLSNRRVYDSKPLSNVIARCIRTEVLRCMASHPALSEPLSHFVSSSDTPDFSWDSSTFEKIVSGIAATKSQKRPSATLRRQATTTLGLVRMVPFGWLSSSVADVLLQSVLMVEYATRSSGKTQKASWQSCMQQALDCLIPQASPNCRTVVMTSPTWWGTHSLGWSVLQRDVFAAIMLTPHTSSLDAQLTSNDDAAHAAWTYCTPVVSGLACLQHSAEYQAELALDAMKHHDWRRLGMALEAQELWLKESGRGATFSQDLCDQVASSLIDRIMDFNHYEGDLDAAYFASRIVIYLPDVMKNTLVQCTVLRAAECVKRRYSDAAFAWASSLLVMLPQLTVNLAIAECMLSGLQNVFSTADTHTSSGMFAQIDAIIHDWPFELCHHMISLCTKGLESAASSADSFSRKFFIQLLRPLLSCYTRHFSPGTRYEVSSSIVTTLATNLAISGSLPGNFDDSVAILGVISQILEMKLSFSLEQLSHTASVVSLFLVKMARDNGLDDAAIDTLFEHGASICSSLIRLYIHHLDLGLVVGIASILKSVLVLIKRSAAPRAISSDPSATLPLSRGMESDTSLISRVTPQMDRLALLFQQLANVRHLSFKHDFRVFEKQHRHRLALAAPALLGMLLEFEGALRSRFLVAGSAIHTDFSNSLGQGSAAAKSLDLVRRLNPQFTPFRPELQGSLKIAVFALLSLMDQRMLDHLMAASEIFGLEATDRIRGLFRTWVLEYQQVRR</sequence>
<reference evidence="1" key="3">
    <citation type="submission" date="2018-08" db="EMBL/GenBank/DDBJ databases">
        <title>Leveraging single-cell genomics to expand the Fungal Tree of Life.</title>
        <authorList>
            <consortium name="DOE Joint Genome Institute"/>
            <person name="Ahrendt S.R."/>
            <person name="Quandt C.A."/>
            <person name="Ciobanu D."/>
            <person name="Clum A."/>
            <person name="Salamov A."/>
            <person name="Andreopoulos B."/>
            <person name="Cheng J.-F."/>
            <person name="Woyke T."/>
            <person name="Pelin A."/>
            <person name="Henrissat B."/>
            <person name="Reynolds N."/>
            <person name="Benny G.L."/>
            <person name="Smith M.E."/>
            <person name="James T.Y."/>
            <person name="Grigoriev I.V."/>
        </authorList>
    </citation>
    <scope>NUCLEOTIDE SEQUENCE</scope>
    <source>
        <strain evidence="1">ATCC 52028</strain>
    </source>
</reference>
<dbReference type="InterPro" id="IPR016024">
    <property type="entry name" value="ARM-type_fold"/>
</dbReference>
<dbReference type="SUPFAM" id="SSF48371">
    <property type="entry name" value="ARM repeat"/>
    <property type="match status" value="1"/>
</dbReference>